<gene>
    <name evidence="1" type="ORF">M9Y10_022936</name>
</gene>
<protein>
    <submittedName>
        <fullName evidence="1">Uncharacterized protein</fullName>
    </submittedName>
</protein>
<sequence>MFVTTHSKPDPFQRAPIRELSLDWINSTSDKILVELLMKSEKYQESESYRE</sequence>
<comment type="caution">
    <text evidence="1">The sequence shown here is derived from an EMBL/GenBank/DDBJ whole genome shotgun (WGS) entry which is preliminary data.</text>
</comment>
<name>A0ABR2KTQ6_9EUKA</name>
<organism evidence="1 2">
    <name type="scientific">Tritrichomonas musculus</name>
    <dbReference type="NCBI Taxonomy" id="1915356"/>
    <lineage>
        <taxon>Eukaryota</taxon>
        <taxon>Metamonada</taxon>
        <taxon>Parabasalia</taxon>
        <taxon>Tritrichomonadida</taxon>
        <taxon>Tritrichomonadidae</taxon>
        <taxon>Tritrichomonas</taxon>
    </lineage>
</organism>
<proteinExistence type="predicted"/>
<evidence type="ECO:0000313" key="2">
    <source>
        <dbReference type="Proteomes" id="UP001470230"/>
    </source>
</evidence>
<dbReference type="EMBL" id="JAPFFF010000003">
    <property type="protein sequence ID" value="KAK8894502.1"/>
    <property type="molecule type" value="Genomic_DNA"/>
</dbReference>
<reference evidence="1 2" key="1">
    <citation type="submission" date="2024-04" db="EMBL/GenBank/DDBJ databases">
        <title>Tritrichomonas musculus Genome.</title>
        <authorList>
            <person name="Alves-Ferreira E."/>
            <person name="Grigg M."/>
            <person name="Lorenzi H."/>
            <person name="Galac M."/>
        </authorList>
    </citation>
    <scope>NUCLEOTIDE SEQUENCE [LARGE SCALE GENOMIC DNA]</scope>
    <source>
        <strain evidence="1 2">EAF2021</strain>
    </source>
</reference>
<keyword evidence="2" id="KW-1185">Reference proteome</keyword>
<evidence type="ECO:0000313" key="1">
    <source>
        <dbReference type="EMBL" id="KAK8894502.1"/>
    </source>
</evidence>
<accession>A0ABR2KTQ6</accession>
<dbReference type="Proteomes" id="UP001470230">
    <property type="component" value="Unassembled WGS sequence"/>
</dbReference>